<name>A0A9D4CVP8_DREPO</name>
<dbReference type="AlphaFoldDB" id="A0A9D4CVP8"/>
<proteinExistence type="predicted"/>
<protein>
    <submittedName>
        <fullName evidence="1">Uncharacterized protein</fullName>
    </submittedName>
</protein>
<keyword evidence="2" id="KW-1185">Reference proteome</keyword>
<reference evidence="1" key="1">
    <citation type="journal article" date="2019" name="bioRxiv">
        <title>The Genome of the Zebra Mussel, Dreissena polymorpha: A Resource for Invasive Species Research.</title>
        <authorList>
            <person name="McCartney M.A."/>
            <person name="Auch B."/>
            <person name="Kono T."/>
            <person name="Mallez S."/>
            <person name="Zhang Y."/>
            <person name="Obille A."/>
            <person name="Becker A."/>
            <person name="Abrahante J.E."/>
            <person name="Garbe J."/>
            <person name="Badalamenti J.P."/>
            <person name="Herman A."/>
            <person name="Mangelson H."/>
            <person name="Liachko I."/>
            <person name="Sullivan S."/>
            <person name="Sone E.D."/>
            <person name="Koren S."/>
            <person name="Silverstein K.A.T."/>
            <person name="Beckman K.B."/>
            <person name="Gohl D.M."/>
        </authorList>
    </citation>
    <scope>NUCLEOTIDE SEQUENCE</scope>
    <source>
        <strain evidence="1">Duluth1</strain>
        <tissue evidence="1">Whole animal</tissue>
    </source>
</reference>
<organism evidence="1 2">
    <name type="scientific">Dreissena polymorpha</name>
    <name type="common">Zebra mussel</name>
    <name type="synonym">Mytilus polymorpha</name>
    <dbReference type="NCBI Taxonomy" id="45954"/>
    <lineage>
        <taxon>Eukaryota</taxon>
        <taxon>Metazoa</taxon>
        <taxon>Spiralia</taxon>
        <taxon>Lophotrochozoa</taxon>
        <taxon>Mollusca</taxon>
        <taxon>Bivalvia</taxon>
        <taxon>Autobranchia</taxon>
        <taxon>Heteroconchia</taxon>
        <taxon>Euheterodonta</taxon>
        <taxon>Imparidentia</taxon>
        <taxon>Neoheterodontei</taxon>
        <taxon>Myida</taxon>
        <taxon>Dreissenoidea</taxon>
        <taxon>Dreissenidae</taxon>
        <taxon>Dreissena</taxon>
    </lineage>
</organism>
<dbReference type="Proteomes" id="UP000828390">
    <property type="component" value="Unassembled WGS sequence"/>
</dbReference>
<reference evidence="1" key="2">
    <citation type="submission" date="2020-11" db="EMBL/GenBank/DDBJ databases">
        <authorList>
            <person name="McCartney M.A."/>
            <person name="Auch B."/>
            <person name="Kono T."/>
            <person name="Mallez S."/>
            <person name="Becker A."/>
            <person name="Gohl D.M."/>
            <person name="Silverstein K.A.T."/>
            <person name="Koren S."/>
            <person name="Bechman K.B."/>
            <person name="Herman A."/>
            <person name="Abrahante J.E."/>
            <person name="Garbe J."/>
        </authorList>
    </citation>
    <scope>NUCLEOTIDE SEQUENCE</scope>
    <source>
        <strain evidence="1">Duluth1</strain>
        <tissue evidence="1">Whole animal</tissue>
    </source>
</reference>
<sequence length="253" mass="28430">MYDFKLKEKMLPERSFITSRKCIDQIAAADSDLKSMIHINGTYIKLQPNRELLQCLADCTDFGKITSRMVKPKHNVDPNKKVIIQGQSKYNVRTDTDKSICSITGMCETSKGDLVIADFTNCSVKLLNNAYKVIDQLQLPTNPRHMCNISSIEVAVIVSKIYAEHDDALNGAHILRVDNGKIAKIKFLKMLHVCLGIAHHNASLFVTCGTVLYQYTIDRRLIKKLNKDASGQYIGNVRVHFTFSIISTALLIP</sequence>
<evidence type="ECO:0000313" key="1">
    <source>
        <dbReference type="EMBL" id="KAH3733250.1"/>
    </source>
</evidence>
<dbReference type="EMBL" id="JAIWYP010000011">
    <property type="protein sequence ID" value="KAH3733250.1"/>
    <property type="molecule type" value="Genomic_DNA"/>
</dbReference>
<accession>A0A9D4CVP8</accession>
<comment type="caution">
    <text evidence="1">The sequence shown here is derived from an EMBL/GenBank/DDBJ whole genome shotgun (WGS) entry which is preliminary data.</text>
</comment>
<gene>
    <name evidence="1" type="ORF">DPMN_039675</name>
</gene>
<evidence type="ECO:0000313" key="2">
    <source>
        <dbReference type="Proteomes" id="UP000828390"/>
    </source>
</evidence>